<protein>
    <submittedName>
        <fullName evidence="1">Uncharacterized protein</fullName>
    </submittedName>
</protein>
<gene>
    <name evidence="1" type="ORF">SDC9_69338</name>
</gene>
<dbReference type="AlphaFoldDB" id="A0A644Y4M1"/>
<dbReference type="EMBL" id="VSSQ01003907">
    <property type="protein sequence ID" value="MPM22878.1"/>
    <property type="molecule type" value="Genomic_DNA"/>
</dbReference>
<name>A0A644Y4M1_9ZZZZ</name>
<organism evidence="1">
    <name type="scientific">bioreactor metagenome</name>
    <dbReference type="NCBI Taxonomy" id="1076179"/>
    <lineage>
        <taxon>unclassified sequences</taxon>
        <taxon>metagenomes</taxon>
        <taxon>ecological metagenomes</taxon>
    </lineage>
</organism>
<reference evidence="1" key="1">
    <citation type="submission" date="2019-08" db="EMBL/GenBank/DDBJ databases">
        <authorList>
            <person name="Kucharzyk K."/>
            <person name="Murdoch R.W."/>
            <person name="Higgins S."/>
            <person name="Loffler F."/>
        </authorList>
    </citation>
    <scope>NUCLEOTIDE SEQUENCE</scope>
</reference>
<sequence length="172" mass="19493">MQRLLIVADFLLLQDVRHPINDILIGNAFEVKPLRSGNDRQRNLVRLRRRQNEDDIFGRLLQRLQKRVEGTGREHVHLIDDIDFVVGLGRGITRFVADIPDFLHTIIAGGIDFDDIVQASLGDGTARFAFVARLPVDAMMAVDGFRKNLGCTRLTRSPRPGKKVSMARFSLY</sequence>
<accession>A0A644Y4M1</accession>
<comment type="caution">
    <text evidence="1">The sequence shown here is derived from an EMBL/GenBank/DDBJ whole genome shotgun (WGS) entry which is preliminary data.</text>
</comment>
<evidence type="ECO:0000313" key="1">
    <source>
        <dbReference type="EMBL" id="MPM22878.1"/>
    </source>
</evidence>
<proteinExistence type="predicted"/>